<accession>G3MAQ8</accession>
<evidence type="ECO:0000313" key="1">
    <source>
        <dbReference type="EMBL" id="AEO93775.1"/>
    </source>
</evidence>
<dbReference type="Proteomes" id="UP000009273">
    <property type="component" value="Segment"/>
</dbReference>
<dbReference type="EMBL" id="JN638751">
    <property type="protein sequence ID" value="AEO93775.1"/>
    <property type="molecule type" value="Genomic_DNA"/>
</dbReference>
<keyword evidence="2" id="KW-1185">Reference proteome</keyword>
<evidence type="ECO:0000313" key="2">
    <source>
        <dbReference type="Proteomes" id="UP000009273"/>
    </source>
</evidence>
<gene>
    <name evidence="1" type="primary">517</name>
    <name evidence="1" type="ORF">G_517</name>
</gene>
<organism evidence="1 2">
    <name type="scientific">Bacillus phage G</name>
    <dbReference type="NCBI Taxonomy" id="2884420"/>
    <lineage>
        <taxon>Viruses</taxon>
        <taxon>Duplodnaviria</taxon>
        <taxon>Heunggongvirae</taxon>
        <taxon>Uroviricota</taxon>
        <taxon>Caudoviricetes</taxon>
        <taxon>Donellivirus</taxon>
        <taxon>Donellivirus gee</taxon>
    </lineage>
</organism>
<name>G3MAQ8_9CAUD</name>
<sequence>MTKDTNKRFGEKTLELFDLMEKTPDWEKYVSEKTGEIITFLKETQSMKETEDFFGEGGEPMPYITIRSHILKAIDRIKHKKTTFRQGGRSAKSKELFRLMEITPNWEEYVTHYEAELAKKYREVKSFSKLGEELNIAPSNIAGTLYGSTQKLGVIGKIKEGVPQSERRDFTVLAEDKSIEDLNAE</sequence>
<reference evidence="1 2" key="1">
    <citation type="submission" date="2011-09" db="EMBL/GenBank/DDBJ databases">
        <authorList>
            <person name="Pope W.H."/>
            <person name="Pedulla M.L."/>
            <person name="Ford M.E."/>
            <person name="Peebles C.L."/>
            <person name="Hatfull G.H."/>
            <person name="Hendrix R.W."/>
        </authorList>
    </citation>
    <scope>NUCLEOTIDE SEQUENCE [LARGE SCALE GENOMIC DNA]</scope>
    <source>
        <strain evidence="1">G</strain>
    </source>
</reference>
<dbReference type="GeneID" id="18563731"/>
<proteinExistence type="predicted"/>
<dbReference type="KEGG" id="vg:18563731"/>
<protein>
    <submittedName>
        <fullName evidence="1">Gp517</fullName>
    </submittedName>
</protein>
<dbReference type="RefSeq" id="YP_009015820.1">
    <property type="nucleotide sequence ID" value="NC_023719.1"/>
</dbReference>